<keyword evidence="3" id="KW-1185">Reference proteome</keyword>
<sequence>MNFDSSSIFQLRNSNCPSFSYRNHLNRVFHRQNLMRQDRRRYRNRINRLEPQGKERLFNRSQSQTGVLISEPIDHSEQIEEEKIDTQSQSSVSRNPTPYYEQASCGQLEEDSSLSVFSTENSQQEERNT</sequence>
<dbReference type="Proteomes" id="UP001295684">
    <property type="component" value="Unassembled WGS sequence"/>
</dbReference>
<feature type="compositionally biased region" description="Polar residues" evidence="1">
    <location>
        <begin position="86"/>
        <end position="96"/>
    </location>
</feature>
<evidence type="ECO:0000313" key="2">
    <source>
        <dbReference type="EMBL" id="CAI2381062.1"/>
    </source>
</evidence>
<organism evidence="2 3">
    <name type="scientific">Euplotes crassus</name>
    <dbReference type="NCBI Taxonomy" id="5936"/>
    <lineage>
        <taxon>Eukaryota</taxon>
        <taxon>Sar</taxon>
        <taxon>Alveolata</taxon>
        <taxon>Ciliophora</taxon>
        <taxon>Intramacronucleata</taxon>
        <taxon>Spirotrichea</taxon>
        <taxon>Hypotrichia</taxon>
        <taxon>Euplotida</taxon>
        <taxon>Euplotidae</taxon>
        <taxon>Moneuplotes</taxon>
    </lineage>
</organism>
<dbReference type="AlphaFoldDB" id="A0AAD1Y062"/>
<evidence type="ECO:0000313" key="3">
    <source>
        <dbReference type="Proteomes" id="UP001295684"/>
    </source>
</evidence>
<feature type="compositionally biased region" description="Polar residues" evidence="1">
    <location>
        <begin position="113"/>
        <end position="122"/>
    </location>
</feature>
<proteinExistence type="predicted"/>
<feature type="region of interest" description="Disordered" evidence="1">
    <location>
        <begin position="48"/>
        <end position="129"/>
    </location>
</feature>
<feature type="compositionally biased region" description="Basic and acidic residues" evidence="1">
    <location>
        <begin position="48"/>
        <end position="58"/>
    </location>
</feature>
<evidence type="ECO:0000256" key="1">
    <source>
        <dbReference type="SAM" id="MobiDB-lite"/>
    </source>
</evidence>
<comment type="caution">
    <text evidence="2">The sequence shown here is derived from an EMBL/GenBank/DDBJ whole genome shotgun (WGS) entry which is preliminary data.</text>
</comment>
<gene>
    <name evidence="2" type="ORF">ECRASSUSDP1_LOCUS22508</name>
</gene>
<accession>A0AAD1Y062</accession>
<protein>
    <submittedName>
        <fullName evidence="2">Uncharacterized protein</fullName>
    </submittedName>
</protein>
<reference evidence="2" key="1">
    <citation type="submission" date="2023-07" db="EMBL/GenBank/DDBJ databases">
        <authorList>
            <consortium name="AG Swart"/>
            <person name="Singh M."/>
            <person name="Singh A."/>
            <person name="Seah K."/>
            <person name="Emmerich C."/>
        </authorList>
    </citation>
    <scope>NUCLEOTIDE SEQUENCE</scope>
    <source>
        <strain evidence="2">DP1</strain>
    </source>
</reference>
<dbReference type="EMBL" id="CAMPGE010023088">
    <property type="protein sequence ID" value="CAI2381062.1"/>
    <property type="molecule type" value="Genomic_DNA"/>
</dbReference>
<name>A0AAD1Y062_EUPCR</name>